<evidence type="ECO:0000313" key="2">
    <source>
        <dbReference type="EMBL" id="KTB46457.1"/>
    </source>
</evidence>
<organism evidence="2 3">
    <name type="scientific">Moniliophthora roreri</name>
    <name type="common">Frosty pod rot fungus</name>
    <name type="synonym">Monilia roreri</name>
    <dbReference type="NCBI Taxonomy" id="221103"/>
    <lineage>
        <taxon>Eukaryota</taxon>
        <taxon>Fungi</taxon>
        <taxon>Dikarya</taxon>
        <taxon>Basidiomycota</taxon>
        <taxon>Agaricomycotina</taxon>
        <taxon>Agaricomycetes</taxon>
        <taxon>Agaricomycetidae</taxon>
        <taxon>Agaricales</taxon>
        <taxon>Marasmiineae</taxon>
        <taxon>Marasmiaceae</taxon>
        <taxon>Moniliophthora</taxon>
    </lineage>
</organism>
<dbReference type="Proteomes" id="UP000054988">
    <property type="component" value="Unassembled WGS sequence"/>
</dbReference>
<feature type="signal peptide" evidence="1">
    <location>
        <begin position="1"/>
        <end position="17"/>
    </location>
</feature>
<gene>
    <name evidence="2" type="ORF">WG66_968</name>
</gene>
<dbReference type="EMBL" id="LATX01000339">
    <property type="protein sequence ID" value="KTB46457.1"/>
    <property type="molecule type" value="Genomic_DNA"/>
</dbReference>
<dbReference type="GO" id="GO:0016787">
    <property type="term" value="F:hydrolase activity"/>
    <property type="evidence" value="ECO:0007669"/>
    <property type="project" value="UniProtKB-KW"/>
</dbReference>
<name>A0A0W0GD17_MONRR</name>
<accession>A0A0W0GD17</accession>
<sequence length="81" mass="8772">MAFKFALLLAFLSLSNATVVKRAVTPPPANAKFDYQIGGAYTPASDVAVVSRDRTDSPAAGKYNICYYFIHSPQLCNPDTL</sequence>
<reference evidence="2 3" key="1">
    <citation type="submission" date="2015-12" db="EMBL/GenBank/DDBJ databases">
        <title>Draft genome sequence of Moniliophthora roreri, the causal agent of frosty pod rot of cacao.</title>
        <authorList>
            <person name="Aime M.C."/>
            <person name="Diaz-Valderrama J.R."/>
            <person name="Kijpornyongpan T."/>
            <person name="Phillips-Mora W."/>
        </authorList>
    </citation>
    <scope>NUCLEOTIDE SEQUENCE [LARGE SCALE GENOMIC DNA]</scope>
    <source>
        <strain evidence="2 3">MCA 2952</strain>
    </source>
</reference>
<comment type="caution">
    <text evidence="2">The sequence shown here is derived from an EMBL/GenBank/DDBJ whole genome shotgun (WGS) entry which is preliminary data.</text>
</comment>
<feature type="chain" id="PRO_5006902561" evidence="1">
    <location>
        <begin position="18"/>
        <end position="81"/>
    </location>
</feature>
<keyword evidence="1" id="KW-0732">Signal</keyword>
<dbReference type="AlphaFoldDB" id="A0A0W0GD17"/>
<proteinExistence type="predicted"/>
<keyword evidence="2" id="KW-0378">Hydrolase</keyword>
<evidence type="ECO:0000256" key="1">
    <source>
        <dbReference type="SAM" id="SignalP"/>
    </source>
</evidence>
<evidence type="ECO:0000313" key="3">
    <source>
        <dbReference type="Proteomes" id="UP000054988"/>
    </source>
</evidence>
<protein>
    <submittedName>
        <fullName evidence="2">Putative glycoside hydrolase family 114 protein</fullName>
    </submittedName>
</protein>